<feature type="domain" description="HipA N-terminal subdomain 1" evidence="1">
    <location>
        <begin position="6"/>
        <end position="104"/>
    </location>
</feature>
<dbReference type="Proteomes" id="UP000266183">
    <property type="component" value="Chromosome"/>
</dbReference>
<dbReference type="AlphaFoldDB" id="A0A385SXV9"/>
<keyword evidence="2" id="KW-0418">Kinase</keyword>
<evidence type="ECO:0000313" key="3">
    <source>
        <dbReference type="Proteomes" id="UP000266183"/>
    </source>
</evidence>
<reference evidence="3" key="1">
    <citation type="submission" date="2018-09" db="EMBL/GenBank/DDBJ databases">
        <title>Chryseolinea sp. KIS68-18 isolated from soil.</title>
        <authorList>
            <person name="Weon H.-Y."/>
            <person name="Kwon S.-W."/>
            <person name="Lee S.A."/>
        </authorList>
    </citation>
    <scope>NUCLEOTIDE SEQUENCE [LARGE SCALE GENOMIC DNA]</scope>
    <source>
        <strain evidence="3">KIS68-18</strain>
    </source>
</reference>
<dbReference type="OrthoDB" id="196808at2"/>
<organism evidence="2 3">
    <name type="scientific">Chryseolinea soli</name>
    <dbReference type="NCBI Taxonomy" id="2321403"/>
    <lineage>
        <taxon>Bacteria</taxon>
        <taxon>Pseudomonadati</taxon>
        <taxon>Bacteroidota</taxon>
        <taxon>Cytophagia</taxon>
        <taxon>Cytophagales</taxon>
        <taxon>Fulvivirgaceae</taxon>
        <taxon>Chryseolinea</taxon>
    </lineage>
</organism>
<name>A0A385SXV9_9BACT</name>
<dbReference type="RefSeq" id="WP_119758170.1">
    <property type="nucleotide sequence ID" value="NZ_CP032382.1"/>
</dbReference>
<proteinExistence type="predicted"/>
<dbReference type="EMBL" id="CP032382">
    <property type="protein sequence ID" value="AYB34917.1"/>
    <property type="molecule type" value="Genomic_DNA"/>
</dbReference>
<accession>A0A385SXV9</accession>
<dbReference type="NCBIfam" id="TIGR03071">
    <property type="entry name" value="couple_hipA"/>
    <property type="match status" value="1"/>
</dbReference>
<dbReference type="InterPro" id="IPR017508">
    <property type="entry name" value="HipA_N1"/>
</dbReference>
<dbReference type="GO" id="GO:0016301">
    <property type="term" value="F:kinase activity"/>
    <property type="evidence" value="ECO:0007669"/>
    <property type="project" value="UniProtKB-KW"/>
</dbReference>
<evidence type="ECO:0000313" key="2">
    <source>
        <dbReference type="EMBL" id="AYB34917.1"/>
    </source>
</evidence>
<sequence length="107" mass="12177">MGRKAEVYINNLLAGTLEKTDQQRYVFCYDDKYFINPACPAISLTLPKTQQEFRSTILFPFFFGLLSEGVNRQTQCRLLKIDENDHFGLLLATAHSDTIGAITVKEI</sequence>
<protein>
    <submittedName>
        <fullName evidence="2">Phosphatidylinositol kinase</fullName>
    </submittedName>
</protein>
<dbReference type="Pfam" id="PF13657">
    <property type="entry name" value="Couple_hipA"/>
    <property type="match status" value="1"/>
</dbReference>
<keyword evidence="2" id="KW-0808">Transferase</keyword>
<keyword evidence="3" id="KW-1185">Reference proteome</keyword>
<gene>
    <name evidence="2" type="ORF">D4L85_31970</name>
</gene>
<evidence type="ECO:0000259" key="1">
    <source>
        <dbReference type="Pfam" id="PF13657"/>
    </source>
</evidence>
<dbReference type="KEGG" id="chk:D4L85_31970"/>